<comment type="caution">
    <text evidence="1">The sequence shown here is derived from an EMBL/GenBank/DDBJ whole genome shotgun (WGS) entry which is preliminary data.</text>
</comment>
<evidence type="ECO:0000313" key="1">
    <source>
        <dbReference type="EMBL" id="KAJ8392646.1"/>
    </source>
</evidence>
<evidence type="ECO:0000313" key="2">
    <source>
        <dbReference type="Proteomes" id="UP001221898"/>
    </source>
</evidence>
<name>A0AAD7S100_9TELE</name>
<dbReference type="AlphaFoldDB" id="A0AAD7S100"/>
<organism evidence="1 2">
    <name type="scientific">Aldrovandia affinis</name>
    <dbReference type="NCBI Taxonomy" id="143900"/>
    <lineage>
        <taxon>Eukaryota</taxon>
        <taxon>Metazoa</taxon>
        <taxon>Chordata</taxon>
        <taxon>Craniata</taxon>
        <taxon>Vertebrata</taxon>
        <taxon>Euteleostomi</taxon>
        <taxon>Actinopterygii</taxon>
        <taxon>Neopterygii</taxon>
        <taxon>Teleostei</taxon>
        <taxon>Notacanthiformes</taxon>
        <taxon>Halosauridae</taxon>
        <taxon>Aldrovandia</taxon>
    </lineage>
</organism>
<gene>
    <name evidence="1" type="ORF">AAFF_G00073200</name>
</gene>
<protein>
    <submittedName>
        <fullName evidence="1">Uncharacterized protein</fullName>
    </submittedName>
</protein>
<keyword evidence="2" id="KW-1185">Reference proteome</keyword>
<sequence length="131" mass="14730">MDMTKCSSLMTRQNAPKTLKQMQISTAFPTLYIVFIRATIKKFETTGAVMNLPGRGRKCILPPREEDGSRGKNFSKDHSWRFAEVGGILESPSLQNCNSMPSPCQQAIWKACQKKASAVIKPQMVNRLFFT</sequence>
<reference evidence="1" key="1">
    <citation type="journal article" date="2023" name="Science">
        <title>Genome structures resolve the early diversification of teleost fishes.</title>
        <authorList>
            <person name="Parey E."/>
            <person name="Louis A."/>
            <person name="Montfort J."/>
            <person name="Bouchez O."/>
            <person name="Roques C."/>
            <person name="Iampietro C."/>
            <person name="Lluch J."/>
            <person name="Castinel A."/>
            <person name="Donnadieu C."/>
            <person name="Desvignes T."/>
            <person name="Floi Bucao C."/>
            <person name="Jouanno E."/>
            <person name="Wen M."/>
            <person name="Mejri S."/>
            <person name="Dirks R."/>
            <person name="Jansen H."/>
            <person name="Henkel C."/>
            <person name="Chen W.J."/>
            <person name="Zahm M."/>
            <person name="Cabau C."/>
            <person name="Klopp C."/>
            <person name="Thompson A.W."/>
            <person name="Robinson-Rechavi M."/>
            <person name="Braasch I."/>
            <person name="Lecointre G."/>
            <person name="Bobe J."/>
            <person name="Postlethwait J.H."/>
            <person name="Berthelot C."/>
            <person name="Roest Crollius H."/>
            <person name="Guiguen Y."/>
        </authorList>
    </citation>
    <scope>NUCLEOTIDE SEQUENCE</scope>
    <source>
        <strain evidence="1">NC1722</strain>
    </source>
</reference>
<proteinExistence type="predicted"/>
<dbReference type="Proteomes" id="UP001221898">
    <property type="component" value="Unassembled WGS sequence"/>
</dbReference>
<dbReference type="EMBL" id="JAINUG010000144">
    <property type="protein sequence ID" value="KAJ8392646.1"/>
    <property type="molecule type" value="Genomic_DNA"/>
</dbReference>
<accession>A0AAD7S100</accession>